<reference evidence="1" key="1">
    <citation type="submission" date="2020-10" db="EMBL/GenBank/DDBJ databases">
        <authorList>
            <person name="Gilroy R."/>
        </authorList>
    </citation>
    <scope>NUCLEOTIDE SEQUENCE</scope>
    <source>
        <strain evidence="1">ChiW3-316</strain>
    </source>
</reference>
<evidence type="ECO:0000313" key="2">
    <source>
        <dbReference type="Proteomes" id="UP000824107"/>
    </source>
</evidence>
<name>A0A9D1M5F8_9PROT</name>
<accession>A0A9D1M5F8</accession>
<reference evidence="1" key="2">
    <citation type="journal article" date="2021" name="PeerJ">
        <title>Extensive microbial diversity within the chicken gut microbiome revealed by metagenomics and culture.</title>
        <authorList>
            <person name="Gilroy R."/>
            <person name="Ravi A."/>
            <person name="Getino M."/>
            <person name="Pursley I."/>
            <person name="Horton D.L."/>
            <person name="Alikhan N.F."/>
            <person name="Baker D."/>
            <person name="Gharbi K."/>
            <person name="Hall N."/>
            <person name="Watson M."/>
            <person name="Adriaenssens E.M."/>
            <person name="Foster-Nyarko E."/>
            <person name="Jarju S."/>
            <person name="Secka A."/>
            <person name="Antonio M."/>
            <person name="Oren A."/>
            <person name="Chaudhuri R.R."/>
            <person name="La Ragione R."/>
            <person name="Hildebrand F."/>
            <person name="Pallen M.J."/>
        </authorList>
    </citation>
    <scope>NUCLEOTIDE SEQUENCE</scope>
    <source>
        <strain evidence="1">ChiW3-316</strain>
    </source>
</reference>
<dbReference type="Pfam" id="PF11154">
    <property type="entry name" value="DUF2934"/>
    <property type="match status" value="1"/>
</dbReference>
<dbReference type="AlphaFoldDB" id="A0A9D1M5F8"/>
<dbReference type="InterPro" id="IPR021327">
    <property type="entry name" value="DUF2934"/>
</dbReference>
<proteinExistence type="predicted"/>
<dbReference type="EMBL" id="DVNC01000050">
    <property type="protein sequence ID" value="HIU53897.1"/>
    <property type="molecule type" value="Genomic_DNA"/>
</dbReference>
<organism evidence="1 2">
    <name type="scientific">Candidatus Scatocola faecipullorum</name>
    <dbReference type="NCBI Taxonomy" id="2840917"/>
    <lineage>
        <taxon>Bacteria</taxon>
        <taxon>Pseudomonadati</taxon>
        <taxon>Pseudomonadota</taxon>
        <taxon>Alphaproteobacteria</taxon>
        <taxon>Rhodospirillales</taxon>
        <taxon>Rhodospirillaceae</taxon>
        <taxon>Rhodospirillaceae incertae sedis</taxon>
        <taxon>Candidatus Scatocola</taxon>
    </lineage>
</organism>
<gene>
    <name evidence="1" type="ORF">IAD20_07440</name>
</gene>
<protein>
    <submittedName>
        <fullName evidence="1">DUF2934 domain-containing protein</fullName>
    </submittedName>
</protein>
<sequence length="82" mass="9380">MTQFDEKTIRETAYYIWKNNGCPANSSAHDWNAAIEQLEQRDALSTAKQISSVYKAAYLASRIKADAKKKDSLQLMRKIILK</sequence>
<evidence type="ECO:0000313" key="1">
    <source>
        <dbReference type="EMBL" id="HIU53897.1"/>
    </source>
</evidence>
<dbReference type="Proteomes" id="UP000824107">
    <property type="component" value="Unassembled WGS sequence"/>
</dbReference>
<comment type="caution">
    <text evidence="1">The sequence shown here is derived from an EMBL/GenBank/DDBJ whole genome shotgun (WGS) entry which is preliminary data.</text>
</comment>